<protein>
    <recommendedName>
        <fullName evidence="5">30S ribosomal protein S9</fullName>
    </recommendedName>
</protein>
<dbReference type="AlphaFoldDB" id="A0A1F5MIZ9"/>
<dbReference type="InterPro" id="IPR020574">
    <property type="entry name" value="Ribosomal_uS9_CS"/>
</dbReference>
<organism evidence="6 7">
    <name type="scientific">Candidatus Daviesbacteria bacterium RIFCSPLOWO2_01_FULL_40_24</name>
    <dbReference type="NCBI Taxonomy" id="1797787"/>
    <lineage>
        <taxon>Bacteria</taxon>
        <taxon>Candidatus Daviesiibacteriota</taxon>
    </lineage>
</organism>
<dbReference type="PROSITE" id="PS00360">
    <property type="entry name" value="RIBOSOMAL_S9"/>
    <property type="match status" value="1"/>
</dbReference>
<dbReference type="NCBIfam" id="NF001099">
    <property type="entry name" value="PRK00132.1"/>
    <property type="match status" value="1"/>
</dbReference>
<comment type="caution">
    <text evidence="6">The sequence shown here is derived from an EMBL/GenBank/DDBJ whole genome shotgun (WGS) entry which is preliminary data.</text>
</comment>
<gene>
    <name evidence="6" type="ORF">A3B49_03620</name>
</gene>
<keyword evidence="3 4" id="KW-0687">Ribonucleoprotein</keyword>
<dbReference type="Proteomes" id="UP000178017">
    <property type="component" value="Unassembled WGS sequence"/>
</dbReference>
<accession>A0A1F5MIZ9</accession>
<dbReference type="GO" id="GO:0022627">
    <property type="term" value="C:cytosolic small ribosomal subunit"/>
    <property type="evidence" value="ECO:0007669"/>
    <property type="project" value="TreeGrafter"/>
</dbReference>
<dbReference type="Gene3D" id="3.30.230.10">
    <property type="match status" value="1"/>
</dbReference>
<dbReference type="InterPro" id="IPR023035">
    <property type="entry name" value="Ribosomal_uS9_bac/plastid"/>
</dbReference>
<dbReference type="InterPro" id="IPR014721">
    <property type="entry name" value="Ribsml_uS5_D2-typ_fold_subgr"/>
</dbReference>
<sequence>MPNTSKPTYTQSIGRRKGAIARVRVIEGKSPVSVNGKPISEVFTGMIFQKEYQKPFEVTKTMGKYTATVKVAGGGLSSQVDAISLGISRSLAKLSDDHRKTLRTFGLLTRDARVRERRKYGLAHAARAQKSSPKR</sequence>
<evidence type="ECO:0000256" key="4">
    <source>
        <dbReference type="RuleBase" id="RU003815"/>
    </source>
</evidence>
<keyword evidence="2 4" id="KW-0689">Ribosomal protein</keyword>
<dbReference type="SUPFAM" id="SSF54211">
    <property type="entry name" value="Ribosomal protein S5 domain 2-like"/>
    <property type="match status" value="1"/>
</dbReference>
<dbReference type="EMBL" id="MFDO01000019">
    <property type="protein sequence ID" value="OGE65344.1"/>
    <property type="molecule type" value="Genomic_DNA"/>
</dbReference>
<evidence type="ECO:0000256" key="2">
    <source>
        <dbReference type="ARBA" id="ARBA00022980"/>
    </source>
</evidence>
<dbReference type="PANTHER" id="PTHR21569:SF1">
    <property type="entry name" value="SMALL RIBOSOMAL SUBUNIT PROTEIN US9M"/>
    <property type="match status" value="1"/>
</dbReference>
<name>A0A1F5MIZ9_9BACT</name>
<dbReference type="GO" id="GO:0006412">
    <property type="term" value="P:translation"/>
    <property type="evidence" value="ECO:0007669"/>
    <property type="project" value="InterPro"/>
</dbReference>
<dbReference type="Pfam" id="PF00380">
    <property type="entry name" value="Ribosomal_S9"/>
    <property type="match status" value="1"/>
</dbReference>
<evidence type="ECO:0000313" key="6">
    <source>
        <dbReference type="EMBL" id="OGE65344.1"/>
    </source>
</evidence>
<evidence type="ECO:0000256" key="1">
    <source>
        <dbReference type="ARBA" id="ARBA00005251"/>
    </source>
</evidence>
<evidence type="ECO:0000256" key="3">
    <source>
        <dbReference type="ARBA" id="ARBA00023274"/>
    </source>
</evidence>
<reference evidence="6 7" key="1">
    <citation type="journal article" date="2016" name="Nat. Commun.">
        <title>Thousands of microbial genomes shed light on interconnected biogeochemical processes in an aquifer system.</title>
        <authorList>
            <person name="Anantharaman K."/>
            <person name="Brown C.T."/>
            <person name="Hug L.A."/>
            <person name="Sharon I."/>
            <person name="Castelle C.J."/>
            <person name="Probst A.J."/>
            <person name="Thomas B.C."/>
            <person name="Singh A."/>
            <person name="Wilkins M.J."/>
            <person name="Karaoz U."/>
            <person name="Brodie E.L."/>
            <person name="Williams K.H."/>
            <person name="Hubbard S.S."/>
            <person name="Banfield J.F."/>
        </authorList>
    </citation>
    <scope>NUCLEOTIDE SEQUENCE [LARGE SCALE GENOMIC DNA]</scope>
</reference>
<dbReference type="InterPro" id="IPR020568">
    <property type="entry name" value="Ribosomal_Su5_D2-typ_SF"/>
</dbReference>
<proteinExistence type="inferred from homology"/>
<dbReference type="PANTHER" id="PTHR21569">
    <property type="entry name" value="RIBOSOMAL PROTEIN S9"/>
    <property type="match status" value="1"/>
</dbReference>
<dbReference type="GO" id="GO:0003735">
    <property type="term" value="F:structural constituent of ribosome"/>
    <property type="evidence" value="ECO:0007669"/>
    <property type="project" value="InterPro"/>
</dbReference>
<comment type="similarity">
    <text evidence="1 4">Belongs to the universal ribosomal protein uS9 family.</text>
</comment>
<evidence type="ECO:0000313" key="7">
    <source>
        <dbReference type="Proteomes" id="UP000178017"/>
    </source>
</evidence>
<evidence type="ECO:0000256" key="5">
    <source>
        <dbReference type="RuleBase" id="RU003816"/>
    </source>
</evidence>
<dbReference type="InterPro" id="IPR000754">
    <property type="entry name" value="Ribosomal_uS9"/>
</dbReference>
<dbReference type="GO" id="GO:0003723">
    <property type="term" value="F:RNA binding"/>
    <property type="evidence" value="ECO:0007669"/>
    <property type="project" value="TreeGrafter"/>
</dbReference>